<dbReference type="EMBL" id="JACRSU010000003">
    <property type="protein sequence ID" value="MBC8541015.1"/>
    <property type="molecule type" value="Genomic_DNA"/>
</dbReference>
<dbReference type="SUPFAM" id="SSF49785">
    <property type="entry name" value="Galactose-binding domain-like"/>
    <property type="match status" value="1"/>
</dbReference>
<dbReference type="RefSeq" id="WP_249312807.1">
    <property type="nucleotide sequence ID" value="NZ_JACRSU010000003.1"/>
</dbReference>
<proteinExistence type="predicted"/>
<evidence type="ECO:0000256" key="1">
    <source>
        <dbReference type="SAM" id="SignalP"/>
    </source>
</evidence>
<name>A0A926DL90_9FIRM</name>
<dbReference type="Gene3D" id="2.60.120.260">
    <property type="entry name" value="Galactose-binding domain-like"/>
    <property type="match status" value="4"/>
</dbReference>
<keyword evidence="3" id="KW-1185">Reference proteome</keyword>
<evidence type="ECO:0000313" key="3">
    <source>
        <dbReference type="Proteomes" id="UP000611762"/>
    </source>
</evidence>
<evidence type="ECO:0008006" key="4">
    <source>
        <dbReference type="Google" id="ProtNLM"/>
    </source>
</evidence>
<feature type="signal peptide" evidence="1">
    <location>
        <begin position="1"/>
        <end position="29"/>
    </location>
</feature>
<feature type="chain" id="PRO_5037226874" description="CBM6 domain-containing protein" evidence="1">
    <location>
        <begin position="30"/>
        <end position="1057"/>
    </location>
</feature>
<comment type="caution">
    <text evidence="2">The sequence shown here is derived from an EMBL/GenBank/DDBJ whole genome shotgun (WGS) entry which is preliminary data.</text>
</comment>
<gene>
    <name evidence="2" type="ORF">H8698_08525</name>
</gene>
<protein>
    <recommendedName>
        <fullName evidence="4">CBM6 domain-containing protein</fullName>
    </recommendedName>
</protein>
<dbReference type="AlphaFoldDB" id="A0A926DL90"/>
<evidence type="ECO:0000313" key="2">
    <source>
        <dbReference type="EMBL" id="MBC8541015.1"/>
    </source>
</evidence>
<keyword evidence="1" id="KW-0732">Signal</keyword>
<dbReference type="Proteomes" id="UP000611762">
    <property type="component" value="Unassembled WGS sequence"/>
</dbReference>
<accession>A0A926DL90</accession>
<organism evidence="2 3">
    <name type="scientific">Congzhengia minquanensis</name>
    <dbReference type="NCBI Taxonomy" id="2763657"/>
    <lineage>
        <taxon>Bacteria</taxon>
        <taxon>Bacillati</taxon>
        <taxon>Bacillota</taxon>
        <taxon>Clostridia</taxon>
        <taxon>Eubacteriales</taxon>
        <taxon>Oscillospiraceae</taxon>
        <taxon>Congzhengia</taxon>
    </lineage>
</organism>
<reference evidence="2" key="1">
    <citation type="submission" date="2020-08" db="EMBL/GenBank/DDBJ databases">
        <title>Genome public.</title>
        <authorList>
            <person name="Liu C."/>
            <person name="Sun Q."/>
        </authorList>
    </citation>
    <scope>NUCLEOTIDE SEQUENCE</scope>
    <source>
        <strain evidence="2">H8</strain>
    </source>
</reference>
<sequence length="1057" mass="114777">MKQTKKMVSLCLSLVFLAISMCMPLSVGAENTYTTETGGTLTRLIPTTKSFEANETKTFDFTVDTTAEYALFMDSTDSNKVGTATTFAITEKDSSTAVPFTVREKDSDASVMTSVESYSYVHPSRYGNTEGFQYERVGNISELKATLTAGTNYTLSVSREATLSTLNYVDLRCLTIPITGGKQAIASEDATVFTTTTPAHVNEQLNYGNTALPEGYSLIGDYTDKSVFASSNRNVPRYIHISKDTYAEYKLDIQKEGWYRVYYNTSTWVDTKTVTAGDKYSFKVPFSVDGEEKETLVWSFTATADGQSPETRLLKTLPVQFNKGEHTIKFGNATAGSYAYHILMEELPDYDPEEDATVVMDTVPVKVDSTLSRFEPETPITLSSTGKSYVFTFTPEATGEYAFFYNNTGSAGSQPMTISVSEAGGDKVFENTCNTKGVVFERFGDNSYQAAPMEAGKTYTITLTGTGTAITMEYFDLRCVNPLTTPAEGKFAISPSDYVVTSIGSSHMSQQFTSQNYKNTEYPMIGDYYSDKLASPRDRVTAIHNGNGSYITYALNVTTAGYFTLTLPNVVTYPGDAKAESIRLSVNGEVYDEQGWTGTATDLTFKPFYLYAGVNRITLTNLTVPFDKGDGTQSEGKEVGAYIKSLLFDQVPGKPEPTAISGDTKVDSKIPLNSMETSTGSVTKNDADGSYSFKAGASVEYKVNVNEAGTYVVYIDGKAPQNGVDVLVDGTSKLGATYKTTGQKETVNASFSSRQVKKLSVPVELEAGEHTITLNFANGSKWDETENKAVDITEADDYTMVVYSAWMRRVDLTASASEEMFLRSWDFTAVSFLQEDKGSSSSAGWCFPHQYGQGGPYTVGSFTDCRSVVFINGVDVTYKVNIPADGYYNFSTFINCSAATNTCTMNLNGGTYSCDVTTDGSGPVKSTFEPVFLTAGVYDVNFKAPASPTGTMRLYGMSVTAKEMGDYVAVGADSASVSVAFDKAYTGSVITAFYSASNELVGIQTDVITDAASYRADIALTDTPVTAKVFVWGDLTNVIPLRTSIDFAAGTDSWIVK</sequence>
<dbReference type="InterPro" id="IPR008979">
    <property type="entry name" value="Galactose-bd-like_sf"/>
</dbReference>